<dbReference type="GO" id="GO:0015344">
    <property type="term" value="F:siderophore uptake transmembrane transporter activity"/>
    <property type="evidence" value="ECO:0007669"/>
    <property type="project" value="TreeGrafter"/>
</dbReference>
<keyword evidence="6 8" id="KW-0472">Membrane</keyword>
<dbReference type="Pfam" id="PF07715">
    <property type="entry name" value="Plug"/>
    <property type="match status" value="1"/>
</dbReference>
<dbReference type="SUPFAM" id="SSF49464">
    <property type="entry name" value="Carboxypeptidase regulatory domain-like"/>
    <property type="match status" value="1"/>
</dbReference>
<dbReference type="InterPro" id="IPR039426">
    <property type="entry name" value="TonB-dep_rcpt-like"/>
</dbReference>
<feature type="domain" description="TonB-dependent receptor plug" evidence="9">
    <location>
        <begin position="119"/>
        <end position="216"/>
    </location>
</feature>
<dbReference type="InterPro" id="IPR012910">
    <property type="entry name" value="Plug_dom"/>
</dbReference>
<dbReference type="Gene3D" id="2.40.170.20">
    <property type="entry name" value="TonB-dependent receptor, beta-barrel domain"/>
    <property type="match status" value="1"/>
</dbReference>
<keyword evidence="5" id="KW-0732">Signal</keyword>
<evidence type="ECO:0000256" key="2">
    <source>
        <dbReference type="ARBA" id="ARBA00022448"/>
    </source>
</evidence>
<keyword evidence="3 8" id="KW-1134">Transmembrane beta strand</keyword>
<evidence type="ECO:0000256" key="4">
    <source>
        <dbReference type="ARBA" id="ARBA00022692"/>
    </source>
</evidence>
<protein>
    <submittedName>
        <fullName evidence="10">TonB-dependent receptor</fullName>
    </submittedName>
</protein>
<dbReference type="PROSITE" id="PS52016">
    <property type="entry name" value="TONB_DEPENDENT_REC_3"/>
    <property type="match status" value="1"/>
</dbReference>
<evidence type="ECO:0000256" key="6">
    <source>
        <dbReference type="ARBA" id="ARBA00023136"/>
    </source>
</evidence>
<accession>A0AA37SQA8</accession>
<dbReference type="EMBL" id="BSOH01000001">
    <property type="protein sequence ID" value="GLR15650.1"/>
    <property type="molecule type" value="Genomic_DNA"/>
</dbReference>
<dbReference type="Gene3D" id="2.170.130.10">
    <property type="entry name" value="TonB-dependent receptor, plug domain"/>
    <property type="match status" value="1"/>
</dbReference>
<reference evidence="10" key="2">
    <citation type="submission" date="2023-01" db="EMBL/GenBank/DDBJ databases">
        <title>Draft genome sequence of Portibacter lacus strain NBRC 108769.</title>
        <authorList>
            <person name="Sun Q."/>
            <person name="Mori K."/>
        </authorList>
    </citation>
    <scope>NUCLEOTIDE SEQUENCE</scope>
    <source>
        <strain evidence="10">NBRC 108769</strain>
    </source>
</reference>
<keyword evidence="11" id="KW-1185">Reference proteome</keyword>
<evidence type="ECO:0000256" key="7">
    <source>
        <dbReference type="ARBA" id="ARBA00023237"/>
    </source>
</evidence>
<comment type="subcellular location">
    <subcellularLocation>
        <location evidence="1 8">Cell outer membrane</location>
        <topology evidence="1 8">Multi-pass membrane protein</topology>
    </subcellularLocation>
</comment>
<gene>
    <name evidence="10" type="primary">nicT</name>
    <name evidence="10" type="ORF">GCM10007940_02650</name>
</gene>
<name>A0AA37SQA8_9BACT</name>
<evidence type="ECO:0000256" key="5">
    <source>
        <dbReference type="ARBA" id="ARBA00022729"/>
    </source>
</evidence>
<evidence type="ECO:0000256" key="3">
    <source>
        <dbReference type="ARBA" id="ARBA00022452"/>
    </source>
</evidence>
<dbReference type="AlphaFoldDB" id="A0AA37SQA8"/>
<evidence type="ECO:0000313" key="11">
    <source>
        <dbReference type="Proteomes" id="UP001156666"/>
    </source>
</evidence>
<dbReference type="RefSeq" id="WP_235292548.1">
    <property type="nucleotide sequence ID" value="NZ_BSOH01000001.1"/>
</dbReference>
<organism evidence="10 11">
    <name type="scientific">Portibacter lacus</name>
    <dbReference type="NCBI Taxonomy" id="1099794"/>
    <lineage>
        <taxon>Bacteria</taxon>
        <taxon>Pseudomonadati</taxon>
        <taxon>Bacteroidota</taxon>
        <taxon>Saprospiria</taxon>
        <taxon>Saprospirales</taxon>
        <taxon>Haliscomenobacteraceae</taxon>
        <taxon>Portibacter</taxon>
    </lineage>
</organism>
<comment type="similarity">
    <text evidence="8">Belongs to the TonB-dependent receptor family.</text>
</comment>
<dbReference type="PANTHER" id="PTHR30069">
    <property type="entry name" value="TONB-DEPENDENT OUTER MEMBRANE RECEPTOR"/>
    <property type="match status" value="1"/>
</dbReference>
<proteinExistence type="inferred from homology"/>
<sequence>MKNTLLFVFIFVGSLNIHAQKISGIIQNSSGVPIEDAYILHFNHDHHAHTNENGFFSLNEAEIGDTLQIIHLSYKDLFYKISEISDNLKIEMEESSFELGEIVIGENAKKTNLISYIDNQTTTVNSSQEILRKVPGLFIGQHAGGGKAEQIFLRGFDIDHGTDIALAVDGMPVNMVSHAHGQGYSDLHFLIPETIELIDFGKGPYYADEGNFATAGYVGFKTKDEIANSQVNIELGQFNTLRTSGIFNVLNQNNHDAYIATQYMISDGPFESPQNFSRVNFFGKYTGRTSSKDKFSVIASHFQSEWDASGQIPVRAVEQGLISRFGAIDDTEGGNTRRTNLQFTYSKTLDDHSYIRNHVYYSEYDFELFSNFTFFLEDPVNGDQIRQYEDRQLFGFESVWNHEKNLNFANSLVRAGIGYRNDLSKDNRLSKTLNRKETLEDIQFGDINEKNVFSFVSGELEFDRLSVQAALRWDYFNFNYESKLSTLFDRKVQDKSVFSPKLNFIYNLNRSVQLYWKSGIGFHSNDTRIVLEQQVEDALPKVYGTDVGVAFKPFKRMFVDVALWYLFLEQEFVYVGDAGIVEPSGKTGRAGVDLGVRYQILDELYFSGDFNYTYARSLAESDGENLIPLAPPMTSTAGLYYKKGKFNASYKSRFIKDRPANENGSIIADGYFISDVNANYTFGNINIGFAIENLFNQEWNEAQFATESRLINEVNPVEEIHFTPGTPFFAKAILKFNF</sequence>
<comment type="caution">
    <text evidence="10">The sequence shown here is derived from an EMBL/GenBank/DDBJ whole genome shotgun (WGS) entry which is preliminary data.</text>
</comment>
<evidence type="ECO:0000256" key="1">
    <source>
        <dbReference type="ARBA" id="ARBA00004571"/>
    </source>
</evidence>
<dbReference type="PANTHER" id="PTHR30069:SF29">
    <property type="entry name" value="HEMOGLOBIN AND HEMOGLOBIN-HAPTOGLOBIN-BINDING PROTEIN 1-RELATED"/>
    <property type="match status" value="1"/>
</dbReference>
<dbReference type="InterPro" id="IPR008969">
    <property type="entry name" value="CarboxyPept-like_regulatory"/>
</dbReference>
<evidence type="ECO:0000256" key="8">
    <source>
        <dbReference type="PROSITE-ProRule" id="PRU01360"/>
    </source>
</evidence>
<dbReference type="InterPro" id="IPR036942">
    <property type="entry name" value="Beta-barrel_TonB_sf"/>
</dbReference>
<dbReference type="GO" id="GO:0044718">
    <property type="term" value="P:siderophore transmembrane transport"/>
    <property type="evidence" value="ECO:0007669"/>
    <property type="project" value="TreeGrafter"/>
</dbReference>
<reference evidence="10" key="1">
    <citation type="journal article" date="2014" name="Int. J. Syst. Evol. Microbiol.">
        <title>Complete genome sequence of Corynebacterium casei LMG S-19264T (=DSM 44701T), isolated from a smear-ripened cheese.</title>
        <authorList>
            <consortium name="US DOE Joint Genome Institute (JGI-PGF)"/>
            <person name="Walter F."/>
            <person name="Albersmeier A."/>
            <person name="Kalinowski J."/>
            <person name="Ruckert C."/>
        </authorList>
    </citation>
    <scope>NUCLEOTIDE SEQUENCE</scope>
    <source>
        <strain evidence="10">NBRC 108769</strain>
    </source>
</reference>
<keyword evidence="2 8" id="KW-0813">Transport</keyword>
<dbReference type="InterPro" id="IPR037066">
    <property type="entry name" value="Plug_dom_sf"/>
</dbReference>
<dbReference type="SUPFAM" id="SSF56935">
    <property type="entry name" value="Porins"/>
    <property type="match status" value="1"/>
</dbReference>
<keyword evidence="10" id="KW-0675">Receptor</keyword>
<evidence type="ECO:0000313" key="10">
    <source>
        <dbReference type="EMBL" id="GLR15650.1"/>
    </source>
</evidence>
<evidence type="ECO:0000259" key="9">
    <source>
        <dbReference type="Pfam" id="PF07715"/>
    </source>
</evidence>
<keyword evidence="4 8" id="KW-0812">Transmembrane</keyword>
<dbReference type="GO" id="GO:0009279">
    <property type="term" value="C:cell outer membrane"/>
    <property type="evidence" value="ECO:0007669"/>
    <property type="project" value="UniProtKB-SubCell"/>
</dbReference>
<keyword evidence="7 8" id="KW-0998">Cell outer membrane</keyword>
<dbReference type="Proteomes" id="UP001156666">
    <property type="component" value="Unassembled WGS sequence"/>
</dbReference>